<dbReference type="Proteomes" id="UP000307874">
    <property type="component" value="Unassembled WGS sequence"/>
</dbReference>
<keyword evidence="3" id="KW-1185">Reference proteome</keyword>
<dbReference type="Gene3D" id="3.40.630.30">
    <property type="match status" value="1"/>
</dbReference>
<feature type="domain" description="N-acetyltransferase" evidence="1">
    <location>
        <begin position="12"/>
        <end position="167"/>
    </location>
</feature>
<dbReference type="InterPro" id="IPR016181">
    <property type="entry name" value="Acyl_CoA_acyltransferase"/>
</dbReference>
<accession>A0A5C4JY37</accession>
<reference evidence="2 3" key="2">
    <citation type="submission" date="2019-06" db="EMBL/GenBank/DDBJ databases">
        <title>Martelella lutilitoris sp. nov., isolated from a tidal mudflat.</title>
        <authorList>
            <person name="Kim Y.-J."/>
        </authorList>
    </citation>
    <scope>NUCLEOTIDE SEQUENCE [LARGE SCALE GENOMIC DNA]</scope>
    <source>
        <strain evidence="2 3">GH2-6</strain>
    </source>
</reference>
<organism evidence="2 3">
    <name type="scientific">Martelella lutilitoris</name>
    <dbReference type="NCBI Taxonomy" id="2583532"/>
    <lineage>
        <taxon>Bacteria</taxon>
        <taxon>Pseudomonadati</taxon>
        <taxon>Pseudomonadota</taxon>
        <taxon>Alphaproteobacteria</taxon>
        <taxon>Hyphomicrobiales</taxon>
        <taxon>Aurantimonadaceae</taxon>
        <taxon>Martelella</taxon>
    </lineage>
</organism>
<dbReference type="EMBL" id="VCLB01000001">
    <property type="protein sequence ID" value="TNB49519.1"/>
    <property type="molecule type" value="Genomic_DNA"/>
</dbReference>
<evidence type="ECO:0000259" key="1">
    <source>
        <dbReference type="PROSITE" id="PS51186"/>
    </source>
</evidence>
<dbReference type="PANTHER" id="PTHR43792:SF1">
    <property type="entry name" value="N-ACETYLTRANSFERASE DOMAIN-CONTAINING PROTEIN"/>
    <property type="match status" value="1"/>
</dbReference>
<sequence length="175" mass="19947">MTDVPVLETERLVMRAFRREDFAPMAAFFADERSFYYGGPLSKGDAWRRLAAYAGHWVLNGFGEWALEEKNTGRFVGFCGPWHPADMPEPEIAWALLPDHYGKGYAFEAASRALRYVYEDLKWPTVMSLIEPDNAPSIRLAERLGATAEKTLEIYGRDAVVYRHLPPEMLLEKTA</sequence>
<dbReference type="InterPro" id="IPR000182">
    <property type="entry name" value="GNAT_dom"/>
</dbReference>
<dbReference type="PROSITE" id="PS51186">
    <property type="entry name" value="GNAT"/>
    <property type="match status" value="1"/>
</dbReference>
<proteinExistence type="predicted"/>
<dbReference type="PANTHER" id="PTHR43792">
    <property type="entry name" value="GNAT FAMILY, PUTATIVE (AFU_ORTHOLOGUE AFUA_3G00765)-RELATED-RELATED"/>
    <property type="match status" value="1"/>
</dbReference>
<keyword evidence="2" id="KW-0808">Transferase</keyword>
<dbReference type="OrthoDB" id="6293260at2"/>
<evidence type="ECO:0000313" key="2">
    <source>
        <dbReference type="EMBL" id="TNB49519.1"/>
    </source>
</evidence>
<reference evidence="2 3" key="1">
    <citation type="submission" date="2019-05" db="EMBL/GenBank/DDBJ databases">
        <authorList>
            <person name="Lee S.D."/>
        </authorList>
    </citation>
    <scope>NUCLEOTIDE SEQUENCE [LARGE SCALE GENOMIC DNA]</scope>
    <source>
        <strain evidence="2 3">GH2-6</strain>
    </source>
</reference>
<dbReference type="GO" id="GO:0016747">
    <property type="term" value="F:acyltransferase activity, transferring groups other than amino-acyl groups"/>
    <property type="evidence" value="ECO:0007669"/>
    <property type="project" value="InterPro"/>
</dbReference>
<protein>
    <submittedName>
        <fullName evidence="2">GNAT family N-acetyltransferase</fullName>
    </submittedName>
</protein>
<comment type="caution">
    <text evidence="2">The sequence shown here is derived from an EMBL/GenBank/DDBJ whole genome shotgun (WGS) entry which is preliminary data.</text>
</comment>
<gene>
    <name evidence="2" type="ORF">FF124_00730</name>
</gene>
<dbReference type="AlphaFoldDB" id="A0A5C4JY37"/>
<dbReference type="RefSeq" id="WP_138746563.1">
    <property type="nucleotide sequence ID" value="NZ_VCLB01000001.1"/>
</dbReference>
<evidence type="ECO:0000313" key="3">
    <source>
        <dbReference type="Proteomes" id="UP000307874"/>
    </source>
</evidence>
<dbReference type="SUPFAM" id="SSF55729">
    <property type="entry name" value="Acyl-CoA N-acyltransferases (Nat)"/>
    <property type="match status" value="1"/>
</dbReference>
<dbReference type="Pfam" id="PF13302">
    <property type="entry name" value="Acetyltransf_3"/>
    <property type="match status" value="1"/>
</dbReference>
<dbReference type="InterPro" id="IPR051531">
    <property type="entry name" value="N-acetyltransferase"/>
</dbReference>
<name>A0A5C4JY37_9HYPH</name>